<dbReference type="OrthoDB" id="4703408at2759"/>
<sequence>MCYQVYTHTMSCDIRPTITSIKTLYINPYQTPPRCPCKHPSPPNNHSSSRHPFSSSTPSNSRPCASHGCCSLNIILYRCPAYCRQPTEYHNYMEDKHQRHPSSRSRPYSSYSYSYTHEQIYVYASPLPPSSPPPPAQRPRWRTIRVFDRDPDFHALESPDLRFGISELVDIGRILIHAFPELDKARLRRDRERRRHDAAHGTRCERGSRGGWERECSWTRRIAEMALEVDNLKLSMEILDDCWEKYIALLRKYEGLGQRRVSGLVEDRGRRRRRNVGVEVEAEEEERPVKKERPLTYVSQESWVRKKRGGAVKKDRDCYRESEKAYRPEPDAAKRRSVRFADDVGGGRGYYDESEWSRRWSVY</sequence>
<keyword evidence="3" id="KW-1185">Reference proteome</keyword>
<evidence type="ECO:0000313" key="2">
    <source>
        <dbReference type="EMBL" id="OHE91293.1"/>
    </source>
</evidence>
<protein>
    <submittedName>
        <fullName evidence="2">Uncharacterized protein</fullName>
    </submittedName>
</protein>
<feature type="region of interest" description="Disordered" evidence="1">
    <location>
        <begin position="38"/>
        <end position="61"/>
    </location>
</feature>
<evidence type="ECO:0000313" key="3">
    <source>
        <dbReference type="Proteomes" id="UP000176998"/>
    </source>
</evidence>
<name>A0A1G4AQD5_9PEZI</name>
<gene>
    <name evidence="2" type="ORF">CORC01_13408</name>
</gene>
<dbReference type="GeneID" id="34566535"/>
<reference evidence="2 3" key="1">
    <citation type="submission" date="2016-09" db="EMBL/GenBank/DDBJ databases">
        <authorList>
            <person name="Capua I."/>
            <person name="De Benedictis P."/>
            <person name="Joannis T."/>
            <person name="Lombin L.H."/>
            <person name="Cattoli G."/>
        </authorList>
    </citation>
    <scope>NUCLEOTIDE SEQUENCE [LARGE SCALE GENOMIC DNA]</scope>
    <source>
        <strain evidence="2 3">IMI 309357</strain>
    </source>
</reference>
<dbReference type="RefSeq" id="XP_022468466.1">
    <property type="nucleotide sequence ID" value="XM_022625025.1"/>
</dbReference>
<feature type="compositionally biased region" description="Low complexity" evidence="1">
    <location>
        <begin position="44"/>
        <end position="61"/>
    </location>
</feature>
<dbReference type="Proteomes" id="UP000176998">
    <property type="component" value="Unassembled WGS sequence"/>
</dbReference>
<organism evidence="2 3">
    <name type="scientific">Colletotrichum orchidophilum</name>
    <dbReference type="NCBI Taxonomy" id="1209926"/>
    <lineage>
        <taxon>Eukaryota</taxon>
        <taxon>Fungi</taxon>
        <taxon>Dikarya</taxon>
        <taxon>Ascomycota</taxon>
        <taxon>Pezizomycotina</taxon>
        <taxon>Sordariomycetes</taxon>
        <taxon>Hypocreomycetidae</taxon>
        <taxon>Glomerellales</taxon>
        <taxon>Glomerellaceae</taxon>
        <taxon>Colletotrichum</taxon>
    </lineage>
</organism>
<accession>A0A1G4AQD5</accession>
<dbReference type="EMBL" id="MJBS01000191">
    <property type="protein sequence ID" value="OHE91293.1"/>
    <property type="molecule type" value="Genomic_DNA"/>
</dbReference>
<dbReference type="STRING" id="1209926.A0A1G4AQD5"/>
<comment type="caution">
    <text evidence="2">The sequence shown here is derived from an EMBL/GenBank/DDBJ whole genome shotgun (WGS) entry which is preliminary data.</text>
</comment>
<proteinExistence type="predicted"/>
<dbReference type="AlphaFoldDB" id="A0A1G4AQD5"/>
<evidence type="ECO:0000256" key="1">
    <source>
        <dbReference type="SAM" id="MobiDB-lite"/>
    </source>
</evidence>